<feature type="active site" description="Nucleophile" evidence="1">
    <location>
        <position position="223"/>
    </location>
</feature>
<dbReference type="PANTHER" id="PTHR37981">
    <property type="entry name" value="LIPASE 2"/>
    <property type="match status" value="1"/>
</dbReference>
<dbReference type="Pfam" id="PF13472">
    <property type="entry name" value="Lipase_GDSL_2"/>
    <property type="match status" value="1"/>
</dbReference>
<keyword evidence="2" id="KW-1015">Disulfide bond</keyword>
<name>A0A0X3VAE2_9ACTN</name>
<protein>
    <recommendedName>
        <fullName evidence="4">SGNH hydrolase-type esterase domain-containing protein</fullName>
    </recommendedName>
</protein>
<feature type="domain" description="SGNH hydrolase-type esterase" evidence="4">
    <location>
        <begin position="219"/>
        <end position="512"/>
    </location>
</feature>
<evidence type="ECO:0000259" key="4">
    <source>
        <dbReference type="Pfam" id="PF13472"/>
    </source>
</evidence>
<keyword evidence="6" id="KW-1185">Reference proteome</keyword>
<feature type="disulfide bond" evidence="2">
    <location>
        <begin position="329"/>
        <end position="343"/>
    </location>
</feature>
<gene>
    <name evidence="5" type="ORF">ADL15_03870</name>
</gene>
<dbReference type="InterPro" id="IPR036514">
    <property type="entry name" value="SGNH_hydro_sf"/>
</dbReference>
<feature type="active site" evidence="1">
    <location>
        <position position="506"/>
    </location>
</feature>
<evidence type="ECO:0000313" key="5">
    <source>
        <dbReference type="EMBL" id="KUL41397.1"/>
    </source>
</evidence>
<dbReference type="SUPFAM" id="SSF52266">
    <property type="entry name" value="SGNH hydrolase"/>
    <property type="match status" value="1"/>
</dbReference>
<dbReference type="Gene3D" id="3.40.50.1110">
    <property type="entry name" value="SGNH hydrolase"/>
    <property type="match status" value="1"/>
</dbReference>
<evidence type="ECO:0000256" key="3">
    <source>
        <dbReference type="SAM" id="MobiDB-lite"/>
    </source>
</evidence>
<feature type="disulfide bond" evidence="2">
    <location>
        <begin position="408"/>
        <end position="481"/>
    </location>
</feature>
<dbReference type="AlphaFoldDB" id="A0A0X3VAE2"/>
<dbReference type="PANTHER" id="PTHR37981:SF1">
    <property type="entry name" value="SGNH HYDROLASE-TYPE ESTERASE DOMAIN-CONTAINING PROTEIN"/>
    <property type="match status" value="1"/>
</dbReference>
<reference evidence="5 6" key="1">
    <citation type="submission" date="2015-10" db="EMBL/GenBank/DDBJ databases">
        <authorList>
            <person name="Gilbert D.G."/>
        </authorList>
    </citation>
    <scope>NUCLEOTIDE SEQUENCE [LARGE SCALE GENOMIC DNA]</scope>
    <source>
        <strain evidence="5 6">NRRL B-16712</strain>
    </source>
</reference>
<feature type="disulfide bond" evidence="2">
    <location>
        <begin position="252"/>
        <end position="279"/>
    </location>
</feature>
<evidence type="ECO:0000256" key="2">
    <source>
        <dbReference type="PIRSR" id="PIRSR637460-2"/>
    </source>
</evidence>
<dbReference type="EMBL" id="LLZH01000013">
    <property type="protein sequence ID" value="KUL41397.1"/>
    <property type="molecule type" value="Genomic_DNA"/>
</dbReference>
<evidence type="ECO:0000313" key="6">
    <source>
        <dbReference type="Proteomes" id="UP000053244"/>
    </source>
</evidence>
<dbReference type="CDD" id="cd01823">
    <property type="entry name" value="SEST_like"/>
    <property type="match status" value="1"/>
</dbReference>
<sequence length="523" mass="53803">MTAATSVAAPASAATQVWRPGDAFATVTNTAPWTFAQGSGFDATTYRPLTTYTTGNCGIAGLQALSDPAGLPSAGYNSNNHVVAGAGTCSSPFSIPAHGLTVHPMANDAIVMWTAPGDQPVSITGLISDADKSCGNGIDWRLALLPAGAGSAYWELARGGFDNGGTASPITGRSVTSIPAEKGDRIVLNVSSGGNPDCDLTNVALTITPVSVPGYAYVAMGDSYSSGEGSPENTFFSDTKRPDQKSGGTTGCHRSSVGWPTTIAAAKRLSGAQWKFAACSGARAIDFYQTNGSNPAERAQMLWLSRTTKLVTYTIGGNDVGFADILKDCVGDPIHYTPGGFGCSTPGRKGHDTAEAGLTKLTAGMRISPTGTTRTLADVYADTARRISPTGKVIVAGYPRLFALGGSCQVGVAQKLGGTARIPLSVNAADVAYLNNVLVRGNKIIAGAVSAANATLAREGRKIRVVPATKVATEFNAHSLCGKNAEYLNGAVLNGTHTTPDQRSFHPNKYGQSAYAKAVKAAL</sequence>
<proteinExistence type="predicted"/>
<dbReference type="Proteomes" id="UP000053244">
    <property type="component" value="Unassembled WGS sequence"/>
</dbReference>
<dbReference type="InterPro" id="IPR013830">
    <property type="entry name" value="SGNH_hydro"/>
</dbReference>
<comment type="caution">
    <text evidence="5">The sequence shown here is derived from an EMBL/GenBank/DDBJ whole genome shotgun (WGS) entry which is preliminary data.</text>
</comment>
<organism evidence="5 6">
    <name type="scientific">Actinoplanes awajinensis subsp. mycoplanecinus</name>
    <dbReference type="NCBI Taxonomy" id="135947"/>
    <lineage>
        <taxon>Bacteria</taxon>
        <taxon>Bacillati</taxon>
        <taxon>Actinomycetota</taxon>
        <taxon>Actinomycetes</taxon>
        <taxon>Micromonosporales</taxon>
        <taxon>Micromonosporaceae</taxon>
        <taxon>Actinoplanes</taxon>
    </lineage>
</organism>
<dbReference type="GO" id="GO:0019433">
    <property type="term" value="P:triglyceride catabolic process"/>
    <property type="evidence" value="ECO:0007669"/>
    <property type="project" value="TreeGrafter"/>
</dbReference>
<accession>A0A0X3VAE2</accession>
<dbReference type="GO" id="GO:0004806">
    <property type="term" value="F:triacylglycerol lipase activity"/>
    <property type="evidence" value="ECO:0007669"/>
    <property type="project" value="TreeGrafter"/>
</dbReference>
<evidence type="ECO:0000256" key="1">
    <source>
        <dbReference type="PIRSR" id="PIRSR637460-1"/>
    </source>
</evidence>
<feature type="region of interest" description="Disordered" evidence="3">
    <location>
        <begin position="229"/>
        <end position="253"/>
    </location>
</feature>
<dbReference type="InterPro" id="IPR037460">
    <property type="entry name" value="SEST-like"/>
</dbReference>